<feature type="compositionally biased region" description="Polar residues" evidence="1">
    <location>
        <begin position="181"/>
        <end position="191"/>
    </location>
</feature>
<dbReference type="EMBL" id="JARPOI010000007">
    <property type="protein sequence ID" value="KAJ9176290.1"/>
    <property type="molecule type" value="Genomic_DNA"/>
</dbReference>
<sequence length="191" mass="22401">MRDGSPLSEEILSQVFPSKFKLSTLEKYDGTSNPRSHLANFHTRMLLYNVNNFILCKIFSTMLTGLAQKWYQRLPNGSIENFEQLASSFKQTFVSCIPPRKLSSDLMKIRQAEAESLKDYVSRNNRFMVSLIKNPSVDYKYLMERAKKYIRLDDERTTLKDERHAGQSSEKRYEKRRSDRQAYSSDSRTSR</sequence>
<feature type="domain" description="Retrotransposon gag" evidence="2">
    <location>
        <begin position="57"/>
        <end position="145"/>
    </location>
</feature>
<comment type="caution">
    <text evidence="3">The sequence shown here is derived from an EMBL/GenBank/DDBJ whole genome shotgun (WGS) entry which is preliminary data.</text>
</comment>
<protein>
    <recommendedName>
        <fullName evidence="2">Retrotransposon gag domain-containing protein</fullName>
    </recommendedName>
</protein>
<feature type="region of interest" description="Disordered" evidence="1">
    <location>
        <begin position="156"/>
        <end position="191"/>
    </location>
</feature>
<evidence type="ECO:0000259" key="2">
    <source>
        <dbReference type="Pfam" id="PF03732"/>
    </source>
</evidence>
<accession>A0ABQ9MBD0</accession>
<keyword evidence="4" id="KW-1185">Reference proteome</keyword>
<name>A0ABQ9MBD0_HEVBR</name>
<evidence type="ECO:0000256" key="1">
    <source>
        <dbReference type="SAM" id="MobiDB-lite"/>
    </source>
</evidence>
<organism evidence="3 4">
    <name type="scientific">Hevea brasiliensis</name>
    <name type="common">Para rubber tree</name>
    <name type="synonym">Siphonia brasiliensis</name>
    <dbReference type="NCBI Taxonomy" id="3981"/>
    <lineage>
        <taxon>Eukaryota</taxon>
        <taxon>Viridiplantae</taxon>
        <taxon>Streptophyta</taxon>
        <taxon>Embryophyta</taxon>
        <taxon>Tracheophyta</taxon>
        <taxon>Spermatophyta</taxon>
        <taxon>Magnoliopsida</taxon>
        <taxon>eudicotyledons</taxon>
        <taxon>Gunneridae</taxon>
        <taxon>Pentapetalae</taxon>
        <taxon>rosids</taxon>
        <taxon>fabids</taxon>
        <taxon>Malpighiales</taxon>
        <taxon>Euphorbiaceae</taxon>
        <taxon>Crotonoideae</taxon>
        <taxon>Micrandreae</taxon>
        <taxon>Hevea</taxon>
    </lineage>
</organism>
<dbReference type="Proteomes" id="UP001174677">
    <property type="component" value="Chromosome 7"/>
</dbReference>
<evidence type="ECO:0000313" key="4">
    <source>
        <dbReference type="Proteomes" id="UP001174677"/>
    </source>
</evidence>
<feature type="compositionally biased region" description="Basic and acidic residues" evidence="1">
    <location>
        <begin position="156"/>
        <end position="180"/>
    </location>
</feature>
<dbReference type="InterPro" id="IPR005162">
    <property type="entry name" value="Retrotrans_gag_dom"/>
</dbReference>
<dbReference type="Pfam" id="PF03732">
    <property type="entry name" value="Retrotrans_gag"/>
    <property type="match status" value="1"/>
</dbReference>
<proteinExistence type="predicted"/>
<gene>
    <name evidence="3" type="ORF">P3X46_011621</name>
</gene>
<evidence type="ECO:0000313" key="3">
    <source>
        <dbReference type="EMBL" id="KAJ9176290.1"/>
    </source>
</evidence>
<dbReference type="PANTHER" id="PTHR33223:SF10">
    <property type="entry name" value="AMINOTRANSFERASE-LIKE PLANT MOBILE DOMAIN-CONTAINING PROTEIN"/>
    <property type="match status" value="1"/>
</dbReference>
<dbReference type="PANTHER" id="PTHR33223">
    <property type="entry name" value="CCHC-TYPE DOMAIN-CONTAINING PROTEIN"/>
    <property type="match status" value="1"/>
</dbReference>
<reference evidence="3" key="1">
    <citation type="journal article" date="2023" name="Plant Biotechnol. J.">
        <title>Chromosome-level wild Hevea brasiliensis genome provides new tools for genomic-assisted breeding and valuable loci to elevate rubber yield.</title>
        <authorList>
            <person name="Cheng H."/>
            <person name="Song X."/>
            <person name="Hu Y."/>
            <person name="Wu T."/>
            <person name="Yang Q."/>
            <person name="An Z."/>
            <person name="Feng S."/>
            <person name="Deng Z."/>
            <person name="Wu W."/>
            <person name="Zeng X."/>
            <person name="Tu M."/>
            <person name="Wang X."/>
            <person name="Huang H."/>
        </authorList>
    </citation>
    <scope>NUCLEOTIDE SEQUENCE</scope>
    <source>
        <strain evidence="3">MT/VB/25A 57/8</strain>
    </source>
</reference>